<dbReference type="InterPro" id="IPR011042">
    <property type="entry name" value="6-blade_b-propeller_TolB-like"/>
</dbReference>
<evidence type="ECO:0000259" key="6">
    <source>
        <dbReference type="Pfam" id="PF04052"/>
    </source>
</evidence>
<dbReference type="Gene3D" id="3.40.50.10070">
    <property type="entry name" value="TolB, N-terminal domain"/>
    <property type="match status" value="1"/>
</dbReference>
<reference evidence="7 8" key="1">
    <citation type="submission" date="2020-08" db="EMBL/GenBank/DDBJ databases">
        <title>Genomic Encyclopedia of Type Strains, Phase IV (KMG-IV): sequencing the most valuable type-strain genomes for metagenomic binning, comparative biology and taxonomic classification.</title>
        <authorList>
            <person name="Goeker M."/>
        </authorList>
    </citation>
    <scope>NUCLEOTIDE SEQUENCE [LARGE SCALE GENOMIC DNA]</scope>
    <source>
        <strain evidence="7 8">DSM 28760</strain>
    </source>
</reference>
<comment type="caution">
    <text evidence="7">The sequence shown here is derived from an EMBL/GenBank/DDBJ whole genome shotgun (WGS) entry which is preliminary data.</text>
</comment>
<dbReference type="Proteomes" id="UP000537592">
    <property type="component" value="Unassembled WGS sequence"/>
</dbReference>
<dbReference type="GO" id="GO:0042597">
    <property type="term" value="C:periplasmic space"/>
    <property type="evidence" value="ECO:0007669"/>
    <property type="project" value="UniProtKB-SubCell"/>
</dbReference>
<name>A0A7W5Z2Y8_9HYPH</name>
<evidence type="ECO:0000313" key="8">
    <source>
        <dbReference type="Proteomes" id="UP000537592"/>
    </source>
</evidence>
<dbReference type="Pfam" id="PF07676">
    <property type="entry name" value="PD40"/>
    <property type="match status" value="4"/>
</dbReference>
<gene>
    <name evidence="5" type="primary">tolB</name>
    <name evidence="7" type="ORF">FHS81_001123</name>
</gene>
<keyword evidence="3 5" id="KW-0732">Signal</keyword>
<evidence type="ECO:0000313" key="7">
    <source>
        <dbReference type="EMBL" id="MBB3809053.1"/>
    </source>
</evidence>
<accession>A0A7W5Z2Y8</accession>
<sequence precursor="true">MKTIALLSRFAAALLALAWFGLAAPGARAEISITLNSPTFAPLPIAVAPFSGDPEVASGITEMITNNLRRIGYFAPLEPASFPQQQVDFDGLPDFPAWQTANAQALITGRAVREGGGRIRVEFRLWDVFAGQQLAGQQYYTDTANWRRIGHIISDAVLTRITGLKGMFDTRVVFVDETGTKEKRRKRLAVMDQDGANLRYLTRGEELVVSPRFSPVSQEVAFMSQRPNERTRVQLLNIESGQREIVGSFPEMTTSPQFTPDGQRIALSLQQGGNANIYSIAPKARTTTRITSTNAIDTSPSYSPDGSQIVFESDRGGGTQLYVMNADGSNQQRISFGEGRYSQPVWSPRGDYIAFTRSRAGQFAIGIMKPDGSGERILTEGYHNESPTWAPNGQFVMFFSDPGGEGGGRLYMADVTGRVRVPVPTPSYASDPAWSPLVSDLR</sequence>
<keyword evidence="4 5" id="KW-0574">Periplasm</keyword>
<dbReference type="EMBL" id="JACICC010000002">
    <property type="protein sequence ID" value="MBB3809053.1"/>
    <property type="molecule type" value="Genomic_DNA"/>
</dbReference>
<dbReference type="PANTHER" id="PTHR36842:SF1">
    <property type="entry name" value="PROTEIN TOLB"/>
    <property type="match status" value="1"/>
</dbReference>
<keyword evidence="8" id="KW-1185">Reference proteome</keyword>
<dbReference type="Gene3D" id="2.120.10.30">
    <property type="entry name" value="TolB, C-terminal domain"/>
    <property type="match status" value="1"/>
</dbReference>
<comment type="subunit">
    <text evidence="5">The Tol-Pal system is composed of five core proteins: the inner membrane proteins TolA, TolQ and TolR, the periplasmic protein TolB and the outer membrane protein Pal. They form a network linking the inner and outer membranes and the peptidoglycan layer.</text>
</comment>
<dbReference type="GO" id="GO:0017038">
    <property type="term" value="P:protein import"/>
    <property type="evidence" value="ECO:0007669"/>
    <property type="project" value="InterPro"/>
</dbReference>
<evidence type="ECO:0000256" key="2">
    <source>
        <dbReference type="ARBA" id="ARBA00009820"/>
    </source>
</evidence>
<proteinExistence type="inferred from homology"/>
<feature type="chain" id="PRO_5031643549" description="Tol-Pal system protein TolB" evidence="5">
    <location>
        <begin position="30"/>
        <end position="442"/>
    </location>
</feature>
<dbReference type="InterPro" id="IPR014167">
    <property type="entry name" value="Tol-Pal_TolB"/>
</dbReference>
<dbReference type="HAMAP" id="MF_00671">
    <property type="entry name" value="TolB"/>
    <property type="match status" value="1"/>
</dbReference>
<keyword evidence="5" id="KW-0132">Cell division</keyword>
<comment type="subcellular location">
    <subcellularLocation>
        <location evidence="1 5">Periplasm</location>
    </subcellularLocation>
</comment>
<feature type="signal peptide" evidence="5">
    <location>
        <begin position="1"/>
        <end position="29"/>
    </location>
</feature>
<evidence type="ECO:0000256" key="1">
    <source>
        <dbReference type="ARBA" id="ARBA00004418"/>
    </source>
</evidence>
<evidence type="ECO:0000256" key="4">
    <source>
        <dbReference type="ARBA" id="ARBA00022764"/>
    </source>
</evidence>
<comment type="similarity">
    <text evidence="2 5">Belongs to the TolB family.</text>
</comment>
<dbReference type="SUPFAM" id="SSF69304">
    <property type="entry name" value="Tricorn protease N-terminal domain"/>
    <property type="match status" value="1"/>
</dbReference>
<dbReference type="PANTHER" id="PTHR36842">
    <property type="entry name" value="PROTEIN TOLB HOMOLOG"/>
    <property type="match status" value="1"/>
</dbReference>
<protein>
    <recommendedName>
        <fullName evidence="5">Tol-Pal system protein TolB</fullName>
    </recommendedName>
</protein>
<evidence type="ECO:0000256" key="5">
    <source>
        <dbReference type="HAMAP-Rule" id="MF_00671"/>
    </source>
</evidence>
<dbReference type="NCBIfam" id="TIGR02800">
    <property type="entry name" value="propeller_TolB"/>
    <property type="match status" value="1"/>
</dbReference>
<dbReference type="GO" id="GO:0051301">
    <property type="term" value="P:cell division"/>
    <property type="evidence" value="ECO:0007669"/>
    <property type="project" value="UniProtKB-UniRule"/>
</dbReference>
<dbReference type="Pfam" id="PF04052">
    <property type="entry name" value="TolB_N"/>
    <property type="match status" value="1"/>
</dbReference>
<evidence type="ECO:0000256" key="3">
    <source>
        <dbReference type="ARBA" id="ARBA00022729"/>
    </source>
</evidence>
<feature type="domain" description="TolB N-terminal" evidence="6">
    <location>
        <begin position="33"/>
        <end position="134"/>
    </location>
</feature>
<comment type="function">
    <text evidence="5">Part of the Tol-Pal system, which plays a role in outer membrane invagination during cell division and is important for maintaining outer membrane integrity.</text>
</comment>
<dbReference type="InterPro" id="IPR011659">
    <property type="entry name" value="WD40"/>
</dbReference>
<dbReference type="InterPro" id="IPR007195">
    <property type="entry name" value="TolB_N"/>
</dbReference>
<organism evidence="7 8">
    <name type="scientific">Pseudochelatococcus contaminans</name>
    <dbReference type="NCBI Taxonomy" id="1538103"/>
    <lineage>
        <taxon>Bacteria</taxon>
        <taxon>Pseudomonadati</taxon>
        <taxon>Pseudomonadota</taxon>
        <taxon>Alphaproteobacteria</taxon>
        <taxon>Hyphomicrobiales</taxon>
        <taxon>Chelatococcaceae</taxon>
        <taxon>Pseudochelatococcus</taxon>
    </lineage>
</organism>
<keyword evidence="5" id="KW-0131">Cell cycle</keyword>
<dbReference type="AlphaFoldDB" id="A0A7W5Z2Y8"/>
<dbReference type="SUPFAM" id="SSF52964">
    <property type="entry name" value="TolB, N-terminal domain"/>
    <property type="match status" value="1"/>
</dbReference>